<dbReference type="RefSeq" id="WP_260043617.1">
    <property type="nucleotide sequence ID" value="NZ_JANZXA010000001.1"/>
</dbReference>
<feature type="transmembrane region" description="Helical" evidence="1">
    <location>
        <begin position="417"/>
        <end position="444"/>
    </location>
</feature>
<sequence>MTTVALTAGHWTFAAVVVAIVLAFLFRRGVTILAILGIMAVAAQSGNAGGGLLNHSIFAVQGVFRAMLLAGTELFDVILLIAVMLALLRSLQTQGVNQLIMAPLRATMKGPRSSFLSLAIITYVTSAFFWPSPAIALIGAVLLPAAGRAGLSAISAAVALNLAGHGMALSADPVLQAATRITAGAATEPVQSIFPYTLLFSLIVGGVALGLGAIPVLRGEHADHVPAESASSFNGLQEAPTERSRHALLLAILVPAVLFTVTLTLAWRDLADPARAIFGADATAFLGGTGLALLIISCALDDGHRALETVVEHLTTGVAFAVSVFAPVLPIYSFFLLGDTEHARQILGPGTPGYMLDLGSMLGTQMGHGTVPLVVGIVVAGALCGIDGTGFAGLPIVGALSATVAPDAPEHVAVLAAIGQISTIWVGSGTLIPWSSVCVVAGICGVSPEALVRRNLVPVLGGLGAAMVVAILLLN</sequence>
<comment type="caution">
    <text evidence="2">The sequence shown here is derived from an EMBL/GenBank/DDBJ whole genome shotgun (WGS) entry which is preliminary data.</text>
</comment>
<feature type="transmembrane region" description="Helical" evidence="1">
    <location>
        <begin position="193"/>
        <end position="217"/>
    </location>
</feature>
<feature type="transmembrane region" description="Helical" evidence="1">
    <location>
        <begin position="247"/>
        <end position="266"/>
    </location>
</feature>
<evidence type="ECO:0008006" key="4">
    <source>
        <dbReference type="Google" id="ProtNLM"/>
    </source>
</evidence>
<keyword evidence="3" id="KW-1185">Reference proteome</keyword>
<gene>
    <name evidence="2" type="ORF">NZK81_02805</name>
</gene>
<proteinExistence type="predicted"/>
<keyword evidence="1" id="KW-0472">Membrane</keyword>
<feature type="transmembrane region" description="Helical" evidence="1">
    <location>
        <begin position="278"/>
        <end position="297"/>
    </location>
</feature>
<dbReference type="Proteomes" id="UP001165583">
    <property type="component" value="Unassembled WGS sequence"/>
</dbReference>
<feature type="transmembrane region" description="Helical" evidence="1">
    <location>
        <begin position="115"/>
        <end position="143"/>
    </location>
</feature>
<evidence type="ECO:0000313" key="2">
    <source>
        <dbReference type="EMBL" id="MCT2398470.1"/>
    </source>
</evidence>
<feature type="transmembrane region" description="Helical" evidence="1">
    <location>
        <begin position="66"/>
        <end position="88"/>
    </location>
</feature>
<name>A0ABT2I0Z4_9SPHN</name>
<feature type="transmembrane region" description="Helical" evidence="1">
    <location>
        <begin position="33"/>
        <end position="54"/>
    </location>
</feature>
<protein>
    <recommendedName>
        <fullName evidence="4">Transporter</fullName>
    </recommendedName>
</protein>
<keyword evidence="1" id="KW-1133">Transmembrane helix</keyword>
<reference evidence="2" key="1">
    <citation type="submission" date="2022-09" db="EMBL/GenBank/DDBJ databases">
        <title>Novosphingobium sp. Nov., a polycyclic aromatic hydrocarbon-degrading bacterium isolated form mangrove sediments in HongKong.</title>
        <authorList>
            <person name="Hu Z."/>
        </authorList>
    </citation>
    <scope>NUCLEOTIDE SEQUENCE</scope>
    <source>
        <strain evidence="2">HK4-1</strain>
    </source>
</reference>
<organism evidence="2 3">
    <name type="scientific">Novosphingobium mangrovi</name>
    <name type="common">ex Huang et al. 2023</name>
    <dbReference type="NCBI Taxonomy" id="2976432"/>
    <lineage>
        <taxon>Bacteria</taxon>
        <taxon>Pseudomonadati</taxon>
        <taxon>Pseudomonadota</taxon>
        <taxon>Alphaproteobacteria</taxon>
        <taxon>Sphingomonadales</taxon>
        <taxon>Sphingomonadaceae</taxon>
        <taxon>Novosphingobium</taxon>
    </lineage>
</organism>
<evidence type="ECO:0000313" key="3">
    <source>
        <dbReference type="Proteomes" id="UP001165583"/>
    </source>
</evidence>
<feature type="transmembrane region" description="Helical" evidence="1">
    <location>
        <begin position="456"/>
        <end position="474"/>
    </location>
</feature>
<keyword evidence="1" id="KW-0812">Transmembrane</keyword>
<feature type="transmembrane region" description="Helical" evidence="1">
    <location>
        <begin position="149"/>
        <end position="172"/>
    </location>
</feature>
<accession>A0ABT2I0Z4</accession>
<feature type="transmembrane region" description="Helical" evidence="1">
    <location>
        <begin position="371"/>
        <end position="397"/>
    </location>
</feature>
<dbReference type="EMBL" id="JANZXA010000001">
    <property type="protein sequence ID" value="MCT2398470.1"/>
    <property type="molecule type" value="Genomic_DNA"/>
</dbReference>
<feature type="transmembrane region" description="Helical" evidence="1">
    <location>
        <begin position="6"/>
        <end position="26"/>
    </location>
</feature>
<evidence type="ECO:0000256" key="1">
    <source>
        <dbReference type="SAM" id="Phobius"/>
    </source>
</evidence>
<feature type="transmembrane region" description="Helical" evidence="1">
    <location>
        <begin position="317"/>
        <end position="337"/>
    </location>
</feature>